<dbReference type="GO" id="GO:0006355">
    <property type="term" value="P:regulation of DNA-templated transcription"/>
    <property type="evidence" value="ECO:0007669"/>
    <property type="project" value="TreeGrafter"/>
</dbReference>
<evidence type="ECO:0000259" key="6">
    <source>
        <dbReference type="PROSITE" id="PS50110"/>
    </source>
</evidence>
<feature type="domain" description="Response regulatory" evidence="6">
    <location>
        <begin position="5"/>
        <end position="121"/>
    </location>
</feature>
<keyword evidence="4" id="KW-0238">DNA-binding</keyword>
<protein>
    <recommendedName>
        <fullName evidence="6">Response regulatory domain-containing protein</fullName>
    </recommendedName>
</protein>
<comment type="caution">
    <text evidence="7">The sequence shown here is derived from an EMBL/GenBank/DDBJ whole genome shotgun (WGS) entry which is preliminary data.</text>
</comment>
<dbReference type="PANTHER" id="PTHR48111">
    <property type="entry name" value="REGULATOR OF RPOS"/>
    <property type="match status" value="1"/>
</dbReference>
<dbReference type="Pfam" id="PF00072">
    <property type="entry name" value="Response_reg"/>
    <property type="match status" value="1"/>
</dbReference>
<dbReference type="Gene3D" id="3.40.50.2300">
    <property type="match status" value="1"/>
</dbReference>
<dbReference type="GO" id="GO:0000976">
    <property type="term" value="F:transcription cis-regulatory region binding"/>
    <property type="evidence" value="ECO:0007669"/>
    <property type="project" value="TreeGrafter"/>
</dbReference>
<evidence type="ECO:0000256" key="1">
    <source>
        <dbReference type="ARBA" id="ARBA00022553"/>
    </source>
</evidence>
<dbReference type="SMART" id="SM00448">
    <property type="entry name" value="REC"/>
    <property type="match status" value="1"/>
</dbReference>
<dbReference type="GO" id="GO:0005829">
    <property type="term" value="C:cytosol"/>
    <property type="evidence" value="ECO:0007669"/>
    <property type="project" value="TreeGrafter"/>
</dbReference>
<keyword evidence="5" id="KW-0804">Transcription</keyword>
<keyword evidence="3" id="KW-0805">Transcription regulation</keyword>
<accession>X1LNN2</accession>
<organism evidence="7">
    <name type="scientific">marine sediment metagenome</name>
    <dbReference type="NCBI Taxonomy" id="412755"/>
    <lineage>
        <taxon>unclassified sequences</taxon>
        <taxon>metagenomes</taxon>
        <taxon>ecological metagenomes</taxon>
    </lineage>
</organism>
<dbReference type="InterPro" id="IPR011006">
    <property type="entry name" value="CheY-like_superfamily"/>
</dbReference>
<dbReference type="GO" id="GO:0000156">
    <property type="term" value="F:phosphorelay response regulator activity"/>
    <property type="evidence" value="ECO:0007669"/>
    <property type="project" value="TreeGrafter"/>
</dbReference>
<dbReference type="PROSITE" id="PS50110">
    <property type="entry name" value="RESPONSE_REGULATORY"/>
    <property type="match status" value="1"/>
</dbReference>
<dbReference type="InterPro" id="IPR039420">
    <property type="entry name" value="WalR-like"/>
</dbReference>
<dbReference type="AlphaFoldDB" id="X1LNN2"/>
<evidence type="ECO:0000256" key="2">
    <source>
        <dbReference type="ARBA" id="ARBA00023012"/>
    </source>
</evidence>
<gene>
    <name evidence="7" type="ORF">S06H3_35148</name>
</gene>
<name>X1LNN2_9ZZZZ</name>
<dbReference type="SUPFAM" id="SSF52172">
    <property type="entry name" value="CheY-like"/>
    <property type="match status" value="1"/>
</dbReference>
<keyword evidence="2" id="KW-0902">Two-component regulatory system</keyword>
<dbReference type="InterPro" id="IPR001789">
    <property type="entry name" value="Sig_transdc_resp-reg_receiver"/>
</dbReference>
<evidence type="ECO:0000256" key="3">
    <source>
        <dbReference type="ARBA" id="ARBA00023015"/>
    </source>
</evidence>
<dbReference type="CDD" id="cd17574">
    <property type="entry name" value="REC_OmpR"/>
    <property type="match status" value="1"/>
</dbReference>
<proteinExistence type="predicted"/>
<sequence>MAKIKIALIEDDEILSKVIYEELRDADFDVMQAFDGEEGLKLVRSKKPDLVLLDIILPKKDGFEVLEELKKSPDTRNIPVIILTMIGKDEDIKKGLQLGANDYIVKSQHAIAEIVEKIKDFFGEERYPKAKQPQKN</sequence>
<evidence type="ECO:0000313" key="7">
    <source>
        <dbReference type="EMBL" id="GAI20713.1"/>
    </source>
</evidence>
<keyword evidence="1" id="KW-0597">Phosphoprotein</keyword>
<evidence type="ECO:0000256" key="4">
    <source>
        <dbReference type="ARBA" id="ARBA00023125"/>
    </source>
</evidence>
<dbReference type="PANTHER" id="PTHR48111:SF1">
    <property type="entry name" value="TWO-COMPONENT RESPONSE REGULATOR ORR33"/>
    <property type="match status" value="1"/>
</dbReference>
<dbReference type="EMBL" id="BARV01021178">
    <property type="protein sequence ID" value="GAI20713.1"/>
    <property type="molecule type" value="Genomic_DNA"/>
</dbReference>
<evidence type="ECO:0000256" key="5">
    <source>
        <dbReference type="ARBA" id="ARBA00023163"/>
    </source>
</evidence>
<reference evidence="7" key="1">
    <citation type="journal article" date="2014" name="Front. Microbiol.">
        <title>High frequency of phylogenetically diverse reductive dehalogenase-homologous genes in deep subseafloor sedimentary metagenomes.</title>
        <authorList>
            <person name="Kawai M."/>
            <person name="Futagami T."/>
            <person name="Toyoda A."/>
            <person name="Takaki Y."/>
            <person name="Nishi S."/>
            <person name="Hori S."/>
            <person name="Arai W."/>
            <person name="Tsubouchi T."/>
            <person name="Morono Y."/>
            <person name="Uchiyama I."/>
            <person name="Ito T."/>
            <person name="Fujiyama A."/>
            <person name="Inagaki F."/>
            <person name="Takami H."/>
        </authorList>
    </citation>
    <scope>NUCLEOTIDE SEQUENCE</scope>
    <source>
        <strain evidence="7">Expedition CK06-06</strain>
    </source>
</reference>
<dbReference type="GO" id="GO:0032993">
    <property type="term" value="C:protein-DNA complex"/>
    <property type="evidence" value="ECO:0007669"/>
    <property type="project" value="TreeGrafter"/>
</dbReference>